<dbReference type="OrthoDB" id="525699at2759"/>
<feature type="region of interest" description="Disordered" evidence="1">
    <location>
        <begin position="100"/>
        <end position="122"/>
    </location>
</feature>
<dbReference type="PANTHER" id="PTHR34407:SF1">
    <property type="entry name" value="SGNH HYDROLASE-TYPE ESTERASE DOMAIN-CONTAINING PROTEIN"/>
    <property type="match status" value="1"/>
</dbReference>
<name>A0A150GQ71_GONPE</name>
<dbReference type="PANTHER" id="PTHR34407">
    <property type="entry name" value="EXPRESSED PROTEIN"/>
    <property type="match status" value="1"/>
</dbReference>
<evidence type="ECO:0008006" key="4">
    <source>
        <dbReference type="Google" id="ProtNLM"/>
    </source>
</evidence>
<dbReference type="Gene3D" id="3.40.50.1110">
    <property type="entry name" value="SGNH hydrolase"/>
    <property type="match status" value="1"/>
</dbReference>
<dbReference type="EMBL" id="LSYV01000012">
    <property type="protein sequence ID" value="KXZ51888.1"/>
    <property type="molecule type" value="Genomic_DNA"/>
</dbReference>
<dbReference type="InterPro" id="IPR036514">
    <property type="entry name" value="SGNH_hydro_sf"/>
</dbReference>
<feature type="compositionally biased region" description="Basic and acidic residues" evidence="1">
    <location>
        <begin position="309"/>
        <end position="319"/>
    </location>
</feature>
<organism evidence="2 3">
    <name type="scientific">Gonium pectorale</name>
    <name type="common">Green alga</name>
    <dbReference type="NCBI Taxonomy" id="33097"/>
    <lineage>
        <taxon>Eukaryota</taxon>
        <taxon>Viridiplantae</taxon>
        <taxon>Chlorophyta</taxon>
        <taxon>core chlorophytes</taxon>
        <taxon>Chlorophyceae</taxon>
        <taxon>CS clade</taxon>
        <taxon>Chlamydomonadales</taxon>
        <taxon>Volvocaceae</taxon>
        <taxon>Gonium</taxon>
    </lineage>
</organism>
<dbReference type="AlphaFoldDB" id="A0A150GQ71"/>
<sequence length="785" mass="85535">MGNDEAGPGPKSWAEDLKSYRATRGSRSLSTIQDAGVPERYSRTNYVPFCDTRHPLFPYNDFVDGKGTVRVDPHVTAERYARHGWGETSLLKEEGYSGTLHTRSAEHRQGRARPPSPRGYEGQRGMFGVIQMTEAGGPDDWIGHPLVDPSKGKRHIAAPADPKGRRDLFDVLHERAPGIPADDAWLGHKQCDPAKGRAVPPPPASTKGRRDLSDIISCSILNDPRRLELLQKGADPLGDGWCGHKHIDPEKGRHVVASAPGATERLHGAVFLPDAKMVDGKTPYTDLPRRHNKHVPPSVPATAGPVMRGEGEPVDDRGRLGRKAFPELPAPRKYDGRKDLYAHMKYRPLTADEVAKYSRAFDDRGGAWPAHGADAGVSAFPRANISARNGCTPGIPTPYMIMCLELSVDPDVDLVFVEYTLNDAYNVDMTSGMQEEAALEDNRIVVDSERLLRRLLALPRRPAVVMLHSTPVGLANYPLNHPKHPKGAPYRPFLMTSEDLQGALAQYYDVQYLSLRTALYRLAAHKDVPGFRWEDLFVDHHPGDAGHKVMADLAVHLLQRTALGLLMEPFGQQDAEAAAEPLPPPMYPGNEPPGSPMCRAGEGVRSMVTLAEGFDFISEGSPAKPKPGYVAHEPGSRLQLAVNTDRRAMGAEAGEPVGVYLHHLRSYSGMGTARISCVSGCSCAPAEVDASTRDRVSQTYLAAVAASQARQCVVQIEVLNRTSSGGHKFKVSGVVVAETAGRQSRLVGVNAGHNQRFGLLEHVDESEQMTFSTAASRRDVGSRRA</sequence>
<reference evidence="3" key="1">
    <citation type="journal article" date="2016" name="Nat. Commun.">
        <title>The Gonium pectorale genome demonstrates co-option of cell cycle regulation during the evolution of multicellularity.</title>
        <authorList>
            <person name="Hanschen E.R."/>
            <person name="Marriage T.N."/>
            <person name="Ferris P.J."/>
            <person name="Hamaji T."/>
            <person name="Toyoda A."/>
            <person name="Fujiyama A."/>
            <person name="Neme R."/>
            <person name="Noguchi H."/>
            <person name="Minakuchi Y."/>
            <person name="Suzuki M."/>
            <person name="Kawai-Toyooka H."/>
            <person name="Smith D.R."/>
            <person name="Sparks H."/>
            <person name="Anderson J."/>
            <person name="Bakaric R."/>
            <person name="Luria V."/>
            <person name="Karger A."/>
            <person name="Kirschner M.W."/>
            <person name="Durand P.M."/>
            <person name="Michod R.E."/>
            <person name="Nozaki H."/>
            <person name="Olson B.J."/>
        </authorList>
    </citation>
    <scope>NUCLEOTIDE SEQUENCE [LARGE SCALE GENOMIC DNA]</scope>
    <source>
        <strain evidence="3">NIES-2863</strain>
    </source>
</reference>
<feature type="region of interest" description="Disordered" evidence="1">
    <location>
        <begin position="284"/>
        <end position="329"/>
    </location>
</feature>
<dbReference type="Proteomes" id="UP000075714">
    <property type="component" value="Unassembled WGS sequence"/>
</dbReference>
<accession>A0A150GQ71</accession>
<gene>
    <name evidence="2" type="ORF">GPECTOR_11g322</name>
</gene>
<comment type="caution">
    <text evidence="2">The sequence shown here is derived from an EMBL/GenBank/DDBJ whole genome shotgun (WGS) entry which is preliminary data.</text>
</comment>
<keyword evidence="3" id="KW-1185">Reference proteome</keyword>
<protein>
    <recommendedName>
        <fullName evidence="4">SGNH hydrolase-type esterase domain-containing protein</fullName>
    </recommendedName>
</protein>
<evidence type="ECO:0000313" key="2">
    <source>
        <dbReference type="EMBL" id="KXZ51888.1"/>
    </source>
</evidence>
<evidence type="ECO:0000313" key="3">
    <source>
        <dbReference type="Proteomes" id="UP000075714"/>
    </source>
</evidence>
<proteinExistence type="predicted"/>
<evidence type="ECO:0000256" key="1">
    <source>
        <dbReference type="SAM" id="MobiDB-lite"/>
    </source>
</evidence>
<dbReference type="SUPFAM" id="SSF52266">
    <property type="entry name" value="SGNH hydrolase"/>
    <property type="match status" value="1"/>
</dbReference>